<reference evidence="3" key="1">
    <citation type="submission" date="2017-01" db="EMBL/GenBank/DDBJ databases">
        <title>Comparative genomics of anhydrobiosis in the tardigrade Hypsibius dujardini.</title>
        <authorList>
            <person name="Yoshida Y."/>
            <person name="Koutsovoulos G."/>
            <person name="Laetsch D."/>
            <person name="Stevens L."/>
            <person name="Kumar S."/>
            <person name="Horikawa D."/>
            <person name="Ishino K."/>
            <person name="Komine S."/>
            <person name="Tomita M."/>
            <person name="Blaxter M."/>
            <person name="Arakawa K."/>
        </authorList>
    </citation>
    <scope>NUCLEOTIDE SEQUENCE [LARGE SCALE GENOMIC DNA]</scope>
    <source>
        <strain evidence="3">Z151</strain>
    </source>
</reference>
<proteinExistence type="predicted"/>
<comment type="caution">
    <text evidence="2">The sequence shown here is derived from an EMBL/GenBank/DDBJ whole genome shotgun (WGS) entry which is preliminary data.</text>
</comment>
<keyword evidence="3" id="KW-1185">Reference proteome</keyword>
<sequence length="85" mass="9463">MARHFLHSKVLITFFLLTISLQNFVHASDRPPVVMAGLDFGYVDPNCIAKCAVWNLCLVVNIVWVWTGICGDMPRGCKCLPTLAN</sequence>
<organism evidence="2 3">
    <name type="scientific">Hypsibius exemplaris</name>
    <name type="common">Freshwater tardigrade</name>
    <dbReference type="NCBI Taxonomy" id="2072580"/>
    <lineage>
        <taxon>Eukaryota</taxon>
        <taxon>Metazoa</taxon>
        <taxon>Ecdysozoa</taxon>
        <taxon>Tardigrada</taxon>
        <taxon>Eutardigrada</taxon>
        <taxon>Parachela</taxon>
        <taxon>Hypsibioidea</taxon>
        <taxon>Hypsibiidae</taxon>
        <taxon>Hypsibius</taxon>
    </lineage>
</organism>
<name>A0A1W0W9Z7_HYPEX</name>
<evidence type="ECO:0000313" key="3">
    <source>
        <dbReference type="Proteomes" id="UP000192578"/>
    </source>
</evidence>
<keyword evidence="1" id="KW-0732">Signal</keyword>
<feature type="chain" id="PRO_5012076935" evidence="1">
    <location>
        <begin position="28"/>
        <end position="85"/>
    </location>
</feature>
<dbReference type="Proteomes" id="UP000192578">
    <property type="component" value="Unassembled WGS sequence"/>
</dbReference>
<protein>
    <submittedName>
        <fullName evidence="2">Uncharacterized protein</fullName>
    </submittedName>
</protein>
<dbReference type="AlphaFoldDB" id="A0A1W0W9Z7"/>
<feature type="signal peptide" evidence="1">
    <location>
        <begin position="1"/>
        <end position="27"/>
    </location>
</feature>
<accession>A0A1W0W9Z7</accession>
<evidence type="ECO:0000313" key="2">
    <source>
        <dbReference type="EMBL" id="OQV12039.1"/>
    </source>
</evidence>
<gene>
    <name evidence="2" type="ORF">BV898_13689</name>
</gene>
<evidence type="ECO:0000256" key="1">
    <source>
        <dbReference type="SAM" id="SignalP"/>
    </source>
</evidence>
<dbReference type="EMBL" id="MTYJ01000155">
    <property type="protein sequence ID" value="OQV12039.1"/>
    <property type="molecule type" value="Genomic_DNA"/>
</dbReference>